<evidence type="ECO:0000313" key="3">
    <source>
        <dbReference type="EMBL" id="MET4563134.1"/>
    </source>
</evidence>
<feature type="transmembrane region" description="Helical" evidence="1">
    <location>
        <begin position="141"/>
        <end position="158"/>
    </location>
</feature>
<comment type="caution">
    <text evidence="3">The sequence shown here is derived from an EMBL/GenBank/DDBJ whole genome shotgun (WGS) entry which is preliminary data.</text>
</comment>
<accession>A0ABV2PRG2</accession>
<reference evidence="3 4" key="1">
    <citation type="submission" date="2024-06" db="EMBL/GenBank/DDBJ databases">
        <title>Sorghum-associated microbial communities from plants grown in Nebraska, USA.</title>
        <authorList>
            <person name="Schachtman D."/>
        </authorList>
    </citation>
    <scope>NUCLEOTIDE SEQUENCE [LARGE SCALE GENOMIC DNA]</scope>
    <source>
        <strain evidence="3 4">736</strain>
    </source>
</reference>
<feature type="transmembrane region" description="Helical" evidence="1">
    <location>
        <begin position="63"/>
        <end position="84"/>
    </location>
</feature>
<dbReference type="InterPro" id="IPR043831">
    <property type="entry name" value="DUF5808"/>
</dbReference>
<organism evidence="3 4">
    <name type="scientific">Lysinibacillus parviboronicapiens</name>
    <dbReference type="NCBI Taxonomy" id="436516"/>
    <lineage>
        <taxon>Bacteria</taxon>
        <taxon>Bacillati</taxon>
        <taxon>Bacillota</taxon>
        <taxon>Bacilli</taxon>
        <taxon>Bacillales</taxon>
        <taxon>Bacillaceae</taxon>
        <taxon>Lysinibacillus</taxon>
    </lineage>
</organism>
<keyword evidence="1" id="KW-0472">Membrane</keyword>
<keyword evidence="1" id="KW-1133">Transmembrane helix</keyword>
<name>A0ABV2PRG2_9BACI</name>
<proteinExistence type="predicted"/>
<evidence type="ECO:0000256" key="1">
    <source>
        <dbReference type="SAM" id="Phobius"/>
    </source>
</evidence>
<keyword evidence="1" id="KW-0812">Transmembrane</keyword>
<dbReference type="EMBL" id="JBEPSB010000031">
    <property type="protein sequence ID" value="MET4563134.1"/>
    <property type="molecule type" value="Genomic_DNA"/>
</dbReference>
<evidence type="ECO:0000259" key="2">
    <source>
        <dbReference type="Pfam" id="PF19124"/>
    </source>
</evidence>
<feature type="domain" description="DUF5808" evidence="2">
    <location>
        <begin position="118"/>
        <end position="142"/>
    </location>
</feature>
<dbReference type="Pfam" id="PF19124">
    <property type="entry name" value="DUF5808"/>
    <property type="match status" value="1"/>
</dbReference>
<keyword evidence="4" id="KW-1185">Reference proteome</keyword>
<dbReference type="PANTHER" id="PTHR37810">
    <property type="entry name" value="IMMUNITY PROTEIN SDPI"/>
    <property type="match status" value="1"/>
</dbReference>
<dbReference type="PANTHER" id="PTHR37810:SF9">
    <property type="entry name" value="MEMBRANE PROTEIN"/>
    <property type="match status" value="1"/>
</dbReference>
<feature type="transmembrane region" description="Helical" evidence="1">
    <location>
        <begin position="33"/>
        <end position="51"/>
    </location>
</feature>
<protein>
    <submittedName>
        <fullName evidence="3">Membrane protein</fullName>
    </submittedName>
</protein>
<sequence>MGVGMKSAKIQLSAQEKKASAERELHQRKYGSWYLAASNLGMTILLVVLQYTSIILQNETASYFFPLFTGFMILTFGGLLLLIWRISKSNERFETIHTNESVSGDDRYWKWGIFYINKDDSALLIQKKFGVGWTVNFGNKWSVVVVLLILLPILLIIFI</sequence>
<evidence type="ECO:0000313" key="4">
    <source>
        <dbReference type="Proteomes" id="UP001549363"/>
    </source>
</evidence>
<dbReference type="Proteomes" id="UP001549363">
    <property type="component" value="Unassembled WGS sequence"/>
</dbReference>
<gene>
    <name evidence="3" type="ORF">ABIA69_004327</name>
</gene>